<dbReference type="Pfam" id="PF00482">
    <property type="entry name" value="T2SSF"/>
    <property type="match status" value="2"/>
</dbReference>
<dbReference type="InterPro" id="IPR042094">
    <property type="entry name" value="T2SS_GspF_sf"/>
</dbReference>
<dbReference type="Gene3D" id="1.20.81.30">
    <property type="entry name" value="Type II secretion system (T2SS), domain F"/>
    <property type="match status" value="2"/>
</dbReference>
<evidence type="ECO:0000256" key="5">
    <source>
        <dbReference type="ARBA" id="ARBA00022692"/>
    </source>
</evidence>
<dbReference type="GO" id="GO:0005886">
    <property type="term" value="C:plasma membrane"/>
    <property type="evidence" value="ECO:0007669"/>
    <property type="project" value="UniProtKB-SubCell"/>
</dbReference>
<dbReference type="PANTHER" id="PTHR30012:SF0">
    <property type="entry name" value="TYPE II SECRETION SYSTEM PROTEIN F-RELATED"/>
    <property type="match status" value="1"/>
</dbReference>
<dbReference type="AlphaFoldDB" id="A0A537LV53"/>
<dbReference type="Proteomes" id="UP000320393">
    <property type="component" value="Unassembled WGS sequence"/>
</dbReference>
<evidence type="ECO:0000256" key="8">
    <source>
        <dbReference type="SAM" id="Phobius"/>
    </source>
</evidence>
<organism evidence="10 11">
    <name type="scientific">Candidatus Segetimicrobium genomatis</name>
    <dbReference type="NCBI Taxonomy" id="2569760"/>
    <lineage>
        <taxon>Bacteria</taxon>
        <taxon>Bacillati</taxon>
        <taxon>Candidatus Sysuimicrobiota</taxon>
        <taxon>Candidatus Sysuimicrobiia</taxon>
        <taxon>Candidatus Sysuimicrobiales</taxon>
        <taxon>Candidatus Segetimicrobiaceae</taxon>
        <taxon>Candidatus Segetimicrobium</taxon>
    </lineage>
</organism>
<comment type="subcellular location">
    <subcellularLocation>
        <location evidence="1">Cell inner membrane</location>
        <topology evidence="1">Multi-pass membrane protein</topology>
    </subcellularLocation>
</comment>
<proteinExistence type="inferred from homology"/>
<keyword evidence="7 8" id="KW-0472">Membrane</keyword>
<protein>
    <submittedName>
        <fullName evidence="10">Type II secretion system F family protein</fullName>
    </submittedName>
</protein>
<keyword evidence="3" id="KW-1003">Cell membrane</keyword>
<evidence type="ECO:0000256" key="4">
    <source>
        <dbReference type="ARBA" id="ARBA00022519"/>
    </source>
</evidence>
<evidence type="ECO:0000259" key="9">
    <source>
        <dbReference type="Pfam" id="PF00482"/>
    </source>
</evidence>
<evidence type="ECO:0000256" key="3">
    <source>
        <dbReference type="ARBA" id="ARBA00022475"/>
    </source>
</evidence>
<evidence type="ECO:0000256" key="2">
    <source>
        <dbReference type="ARBA" id="ARBA00005745"/>
    </source>
</evidence>
<dbReference type="PRINTS" id="PR00812">
    <property type="entry name" value="BCTERIALGSPF"/>
</dbReference>
<reference evidence="10 11" key="1">
    <citation type="journal article" date="2019" name="Nat. Microbiol.">
        <title>Mediterranean grassland soil C-N compound turnover is dependent on rainfall and depth, and is mediated by genomically divergent microorganisms.</title>
        <authorList>
            <person name="Diamond S."/>
            <person name="Andeer P.F."/>
            <person name="Li Z."/>
            <person name="Crits-Christoph A."/>
            <person name="Burstein D."/>
            <person name="Anantharaman K."/>
            <person name="Lane K.R."/>
            <person name="Thomas B.C."/>
            <person name="Pan C."/>
            <person name="Northen T.R."/>
            <person name="Banfield J.F."/>
        </authorList>
    </citation>
    <scope>NUCLEOTIDE SEQUENCE [LARGE SCALE GENOMIC DNA]</scope>
    <source>
        <strain evidence="10">NP_5</strain>
    </source>
</reference>
<feature type="transmembrane region" description="Helical" evidence="8">
    <location>
        <begin position="145"/>
        <end position="171"/>
    </location>
</feature>
<accession>A0A537LV53</accession>
<feature type="domain" description="Type II secretion system protein GspF" evidence="9">
    <location>
        <begin position="49"/>
        <end position="169"/>
    </location>
</feature>
<dbReference type="FunFam" id="1.20.81.30:FF:000001">
    <property type="entry name" value="Type II secretion system protein F"/>
    <property type="match status" value="1"/>
</dbReference>
<keyword evidence="4" id="KW-0997">Cell inner membrane</keyword>
<keyword evidence="6 8" id="KW-1133">Transmembrane helix</keyword>
<evidence type="ECO:0000256" key="6">
    <source>
        <dbReference type="ARBA" id="ARBA00022989"/>
    </source>
</evidence>
<feature type="transmembrane region" description="Helical" evidence="8">
    <location>
        <begin position="345"/>
        <end position="370"/>
    </location>
</feature>
<comment type="caution">
    <text evidence="10">The sequence shown here is derived from an EMBL/GenBank/DDBJ whole genome shotgun (WGS) entry which is preliminary data.</text>
</comment>
<sequence>MPPVDSAVRPLPTPPDGISPDVRAALATPGWALRQRVPSASDIAMLTYDLGVLLGAGLPLMQALDVLGEQTTDQVLRGVLRSVSQEIQVGKKFSEALGRYPSLFSPLYRGIVGNGETTGRLDMALERLAAFLERDLEFRRKVRDILVYPAMVMAMAGVVLGIFLIYIIPAFDQVYRHAGASLPPLTKALVAWSRLARTTMPLVFPCAAALLVPQVRRWLLGTCLPPIQRALLTIPITRALARTALLGRFAHSMAMVLHSGVPLLSALDVAGEVGGPREFGSVIDTLKRSIIGGRRLTEAMRGTGWFPPTFLNMVNVGEETGKLETMIARTAAILDREFDVRMRRFLTLLEPLLILMVGAIVGVILMALYLPMFGLARAVLH</sequence>
<dbReference type="EMBL" id="VBAM01000205">
    <property type="protein sequence ID" value="TMJ11886.1"/>
    <property type="molecule type" value="Genomic_DNA"/>
</dbReference>
<name>A0A537LV53_9BACT</name>
<comment type="similarity">
    <text evidence="2">Belongs to the GSP F family.</text>
</comment>
<gene>
    <name evidence="10" type="ORF">E6H02_06465</name>
</gene>
<evidence type="ECO:0000313" key="11">
    <source>
        <dbReference type="Proteomes" id="UP000320393"/>
    </source>
</evidence>
<dbReference type="PANTHER" id="PTHR30012">
    <property type="entry name" value="GENERAL SECRETION PATHWAY PROTEIN"/>
    <property type="match status" value="1"/>
</dbReference>
<dbReference type="InterPro" id="IPR003004">
    <property type="entry name" value="GspF/PilC"/>
</dbReference>
<evidence type="ECO:0000256" key="1">
    <source>
        <dbReference type="ARBA" id="ARBA00004429"/>
    </source>
</evidence>
<feature type="domain" description="Type II secretion system protein GspF" evidence="9">
    <location>
        <begin position="249"/>
        <end position="371"/>
    </location>
</feature>
<keyword evidence="5 8" id="KW-0812">Transmembrane</keyword>
<dbReference type="InterPro" id="IPR018076">
    <property type="entry name" value="T2SS_GspF_dom"/>
</dbReference>
<evidence type="ECO:0000313" key="10">
    <source>
        <dbReference type="EMBL" id="TMJ11886.1"/>
    </source>
</evidence>
<evidence type="ECO:0000256" key="7">
    <source>
        <dbReference type="ARBA" id="ARBA00023136"/>
    </source>
</evidence>